<feature type="transmembrane region" description="Helical" evidence="6">
    <location>
        <begin position="665"/>
        <end position="686"/>
    </location>
</feature>
<dbReference type="Proteomes" id="UP001315967">
    <property type="component" value="Chromosome"/>
</dbReference>
<organism evidence="8 9">
    <name type="scientific">Fundicoccus culcitae</name>
    <dbReference type="NCBI Taxonomy" id="2969821"/>
    <lineage>
        <taxon>Bacteria</taxon>
        <taxon>Bacillati</taxon>
        <taxon>Bacillota</taxon>
        <taxon>Bacilli</taxon>
        <taxon>Lactobacillales</taxon>
        <taxon>Aerococcaceae</taxon>
        <taxon>Fundicoccus</taxon>
    </lineage>
</organism>
<sequence length="701" mass="79353">MFSKLVFQQAQRTRRENGIYFLTLVTAIAAFYIILSLENQSVFRFLRTFESQAIDQLFSYMPILYLFTLFLLFALVLFANSYQLDRRSQEFGIYLLLGLKQSRLWLMLWAESLFTSAISLILGIGSGLLLSELISLTTARFIGQGIIGHQFSFSFRAAIITIIGFLAIQFLALFIVSFKIFRPEIKTLLDGQTLEKQKRPKPLINITVFLMGCLCLFVAYALAINGFPNSNTLQLLLAVILGIIGTLAVIKGAAALIRFATNDTGLVIFTRRQLQESITTRSLSLTASSLLLMVAMVALGQGALMIINSVDDINPPSAVYDFTVVAQDTSEETQIENLLLAYAEAGQLTHLNPLVMGPARNVTIDYRPFVDRLLADLPEELQREYAQSSDSIYLSTDQLPQEYVLNILQRDNQMTTLMPLSAYNRLLEAAGESQLALNQHQAVYYTNPMIDNQQLNLEIESARQEGISLIAFDEQPIQLIPHELQKDLVTDRSITLISALVITDQQFEAFTPTDSRTTYWNFKLPADILAEKGQMLAFQDMSANLANQNLTYESYLHNYGRQLFYIAAGSYTFLYLAIVFLIIACTVIGLQFLTQQQQTNRRYQTLLFLGATPHQINTSLKQQVKWIFLFPLLPAIISGAVAIYAMNTYFFLNTDFVQINWQTNVFILTLLVLFLFILGGYAYLIYRTAQKDVQKQLYRMT</sequence>
<evidence type="ECO:0000256" key="5">
    <source>
        <dbReference type="ARBA" id="ARBA00023136"/>
    </source>
</evidence>
<feature type="transmembrane region" description="Helical" evidence="6">
    <location>
        <begin position="282"/>
        <end position="307"/>
    </location>
</feature>
<keyword evidence="4 6" id="KW-1133">Transmembrane helix</keyword>
<feature type="transmembrane region" description="Helical" evidence="6">
    <location>
        <begin position="57"/>
        <end position="79"/>
    </location>
</feature>
<feature type="transmembrane region" description="Helical" evidence="6">
    <location>
        <begin position="626"/>
        <end position="645"/>
    </location>
</feature>
<feature type="transmembrane region" description="Helical" evidence="6">
    <location>
        <begin position="573"/>
        <end position="593"/>
    </location>
</feature>
<dbReference type="Pfam" id="PF02687">
    <property type="entry name" value="FtsX"/>
    <property type="match status" value="2"/>
</dbReference>
<evidence type="ECO:0000313" key="9">
    <source>
        <dbReference type="Proteomes" id="UP001315967"/>
    </source>
</evidence>
<feature type="domain" description="ABC3 transporter permease C-terminal" evidence="7">
    <location>
        <begin position="576"/>
        <end position="691"/>
    </location>
</feature>
<feature type="transmembrane region" description="Helical" evidence="6">
    <location>
        <begin position="20"/>
        <end position="37"/>
    </location>
</feature>
<keyword evidence="5 6" id="KW-0472">Membrane</keyword>
<dbReference type="InterPro" id="IPR052536">
    <property type="entry name" value="ABC-4_Integral_Memb_Prot"/>
</dbReference>
<dbReference type="RefSeq" id="WP_313792742.1">
    <property type="nucleotide sequence ID" value="NZ_CP102453.1"/>
</dbReference>
<protein>
    <submittedName>
        <fullName evidence="8">ABC transporter permease</fullName>
    </submittedName>
</protein>
<comment type="subcellular location">
    <subcellularLocation>
        <location evidence="1">Cell membrane</location>
        <topology evidence="1">Multi-pass membrane protein</topology>
    </subcellularLocation>
</comment>
<evidence type="ECO:0000256" key="2">
    <source>
        <dbReference type="ARBA" id="ARBA00022475"/>
    </source>
</evidence>
<dbReference type="PANTHER" id="PTHR46795:SF3">
    <property type="entry name" value="ABC TRANSPORTER PERMEASE"/>
    <property type="match status" value="1"/>
</dbReference>
<evidence type="ECO:0000313" key="8">
    <source>
        <dbReference type="EMBL" id="UUX33239.1"/>
    </source>
</evidence>
<dbReference type="EMBL" id="CP102453">
    <property type="protein sequence ID" value="UUX33239.1"/>
    <property type="molecule type" value="Genomic_DNA"/>
</dbReference>
<feature type="transmembrane region" description="Helical" evidence="6">
    <location>
        <begin position="202"/>
        <end position="223"/>
    </location>
</feature>
<feature type="domain" description="ABC3 transporter permease C-terminal" evidence="7">
    <location>
        <begin position="63"/>
        <end position="184"/>
    </location>
</feature>
<evidence type="ECO:0000256" key="6">
    <source>
        <dbReference type="SAM" id="Phobius"/>
    </source>
</evidence>
<keyword evidence="9" id="KW-1185">Reference proteome</keyword>
<accession>A0ABY5P3W4</accession>
<dbReference type="PANTHER" id="PTHR46795">
    <property type="entry name" value="ABC TRANSPORTER PERMEASE-RELATED-RELATED"/>
    <property type="match status" value="1"/>
</dbReference>
<evidence type="ECO:0000256" key="3">
    <source>
        <dbReference type="ARBA" id="ARBA00022692"/>
    </source>
</evidence>
<reference evidence="8 9" key="1">
    <citation type="submission" date="2022-08" db="EMBL/GenBank/DDBJ databases">
        <title>Aerococcaceae sp. nov isolated from spoiled eye mask.</title>
        <authorList>
            <person name="Zhou G."/>
            <person name="Xie X.-B."/>
            <person name="Shi Q.-S."/>
            <person name="Wang Y.-S."/>
            <person name="Wen X."/>
            <person name="Peng H."/>
            <person name="Yang X.-J."/>
            <person name="Tao H.-B."/>
            <person name="Huang X.-M."/>
        </authorList>
    </citation>
    <scope>NUCLEOTIDE SEQUENCE [LARGE SCALE GENOMIC DNA]</scope>
    <source>
        <strain evidence="9">DM20194951</strain>
    </source>
</reference>
<evidence type="ECO:0000256" key="1">
    <source>
        <dbReference type="ARBA" id="ARBA00004651"/>
    </source>
</evidence>
<keyword evidence="2" id="KW-1003">Cell membrane</keyword>
<keyword evidence="3 6" id="KW-0812">Transmembrane</keyword>
<gene>
    <name evidence="8" type="ORF">NRE15_10030</name>
</gene>
<feature type="transmembrane region" description="Helical" evidence="6">
    <location>
        <begin position="104"/>
        <end position="130"/>
    </location>
</feature>
<dbReference type="InterPro" id="IPR003838">
    <property type="entry name" value="ABC3_permease_C"/>
</dbReference>
<name>A0ABY5P3W4_9LACT</name>
<feature type="transmembrane region" description="Helical" evidence="6">
    <location>
        <begin position="235"/>
        <end position="261"/>
    </location>
</feature>
<evidence type="ECO:0000259" key="7">
    <source>
        <dbReference type="Pfam" id="PF02687"/>
    </source>
</evidence>
<evidence type="ECO:0000256" key="4">
    <source>
        <dbReference type="ARBA" id="ARBA00022989"/>
    </source>
</evidence>
<feature type="transmembrane region" description="Helical" evidence="6">
    <location>
        <begin position="157"/>
        <end position="181"/>
    </location>
</feature>
<proteinExistence type="predicted"/>